<feature type="compositionally biased region" description="Basic and acidic residues" evidence="1">
    <location>
        <begin position="76"/>
        <end position="100"/>
    </location>
</feature>
<dbReference type="Proteomes" id="UP000297604">
    <property type="component" value="Unassembled WGS sequence"/>
</dbReference>
<organism evidence="2 3">
    <name type="scientific">Cryobacterium glucosi</name>
    <dbReference type="NCBI Taxonomy" id="1259175"/>
    <lineage>
        <taxon>Bacteria</taxon>
        <taxon>Bacillati</taxon>
        <taxon>Actinomycetota</taxon>
        <taxon>Actinomycetes</taxon>
        <taxon>Micrococcales</taxon>
        <taxon>Microbacteriaceae</taxon>
        <taxon>Cryobacterium</taxon>
    </lineage>
</organism>
<evidence type="ECO:0000256" key="1">
    <source>
        <dbReference type="SAM" id="MobiDB-lite"/>
    </source>
</evidence>
<evidence type="ECO:0000313" key="2">
    <source>
        <dbReference type="EMBL" id="TFC21335.1"/>
    </source>
</evidence>
<comment type="caution">
    <text evidence="2">The sequence shown here is derived from an EMBL/GenBank/DDBJ whole genome shotgun (WGS) entry which is preliminary data.</text>
</comment>
<accession>A0ABY2INR7</accession>
<dbReference type="RefSeq" id="WP_134561400.1">
    <property type="nucleotide sequence ID" value="NZ_SOFS01000016.1"/>
</dbReference>
<name>A0ABY2INR7_9MICO</name>
<dbReference type="EMBL" id="SOFS01000016">
    <property type="protein sequence ID" value="TFC21335.1"/>
    <property type="molecule type" value="Genomic_DNA"/>
</dbReference>
<sequence length="199" mass="21741">MTNMTDGRIEPDDLPLIPCSPSIAASLVGAELWRAVGGGWVIADFADTQTSKEQLEGLKQKRRLNADRQARHRQRQKESGSERDDVRDVTRYVPGHDKGKAKAKARLLTSSQYTQDGLTNEESAAPVTAWPVAKIPDSEPEGFAGEFVDLRTGAIEPSPPGSRKCRVCSNKLWTPESLASGLCRKGDSAHEVARMERAS</sequence>
<proteinExistence type="predicted"/>
<feature type="compositionally biased region" description="Basic and acidic residues" evidence="1">
    <location>
        <begin position="54"/>
        <end position="69"/>
    </location>
</feature>
<evidence type="ECO:0000313" key="3">
    <source>
        <dbReference type="Proteomes" id="UP000297604"/>
    </source>
</evidence>
<feature type="region of interest" description="Disordered" evidence="1">
    <location>
        <begin position="54"/>
        <end position="103"/>
    </location>
</feature>
<protein>
    <submittedName>
        <fullName evidence="2">Uncharacterized protein</fullName>
    </submittedName>
</protein>
<gene>
    <name evidence="2" type="ORF">E3O46_06980</name>
</gene>
<keyword evidence="3" id="KW-1185">Reference proteome</keyword>
<reference evidence="2 3" key="1">
    <citation type="submission" date="2019-03" db="EMBL/GenBank/DDBJ databases">
        <title>Genomics of glacier-inhabiting Cryobacterium strains.</title>
        <authorList>
            <person name="Liu Q."/>
            <person name="Xin Y.-H."/>
        </authorList>
    </citation>
    <scope>NUCLEOTIDE SEQUENCE [LARGE SCALE GENOMIC DNA]</scope>
    <source>
        <strain evidence="2 3">MDB1-5</strain>
    </source>
</reference>